<name>A0A927M7D1_9ACTN</name>
<evidence type="ECO:0000313" key="2">
    <source>
        <dbReference type="EMBL" id="MBE1489124.1"/>
    </source>
</evidence>
<reference evidence="2" key="1">
    <citation type="submission" date="2020-10" db="EMBL/GenBank/DDBJ databases">
        <title>Sequencing the genomes of 1000 actinobacteria strains.</title>
        <authorList>
            <person name="Klenk H.-P."/>
        </authorList>
    </citation>
    <scope>NUCLEOTIDE SEQUENCE</scope>
    <source>
        <strain evidence="2">DSM 46832</strain>
    </source>
</reference>
<feature type="transmembrane region" description="Helical" evidence="1">
    <location>
        <begin position="200"/>
        <end position="222"/>
    </location>
</feature>
<dbReference type="Proteomes" id="UP000649753">
    <property type="component" value="Unassembled WGS sequence"/>
</dbReference>
<keyword evidence="1" id="KW-1133">Transmembrane helix</keyword>
<sequence length="238" mass="25857">MSASPEASGRKKKASPGVPKQDLFRFTRRYVSPRLGETLLHRNAVLSLLFAGLLVFVSFRLNWVPALQKVAVKDLVAGMLAFSALGFGAATAATVLALGIPRGQLYFTMIVNGPAAPRAKVEKVGSAITVEAVDGSEEPLLTSDLYGPSFRSFYGDLIFTFAWTLGTQLSLGVVSVIYFAIAGDLNMVDCSHCRRSSIGLFLMATMLFYAILQMGSLIRAMADYARNQELYDRRDLGL</sequence>
<keyword evidence="3" id="KW-1185">Reference proteome</keyword>
<gene>
    <name evidence="2" type="ORF">H4W31_004762</name>
</gene>
<evidence type="ECO:0000256" key="1">
    <source>
        <dbReference type="SAM" id="Phobius"/>
    </source>
</evidence>
<dbReference type="RefSeq" id="WP_192768655.1">
    <property type="nucleotide sequence ID" value="NZ_JADBEB010000001.1"/>
</dbReference>
<feature type="transmembrane region" description="Helical" evidence="1">
    <location>
        <begin position="75"/>
        <end position="100"/>
    </location>
</feature>
<comment type="caution">
    <text evidence="2">The sequence shown here is derived from an EMBL/GenBank/DDBJ whole genome shotgun (WGS) entry which is preliminary data.</text>
</comment>
<dbReference type="AlphaFoldDB" id="A0A927M7D1"/>
<organism evidence="2 3">
    <name type="scientific">Plantactinospora soyae</name>
    <dbReference type="NCBI Taxonomy" id="1544732"/>
    <lineage>
        <taxon>Bacteria</taxon>
        <taxon>Bacillati</taxon>
        <taxon>Actinomycetota</taxon>
        <taxon>Actinomycetes</taxon>
        <taxon>Micromonosporales</taxon>
        <taxon>Micromonosporaceae</taxon>
        <taxon>Plantactinospora</taxon>
    </lineage>
</organism>
<protein>
    <submittedName>
        <fullName evidence="2">Uncharacterized protein</fullName>
    </submittedName>
</protein>
<keyword evidence="1" id="KW-0472">Membrane</keyword>
<proteinExistence type="predicted"/>
<evidence type="ECO:0000313" key="3">
    <source>
        <dbReference type="Proteomes" id="UP000649753"/>
    </source>
</evidence>
<accession>A0A927M7D1</accession>
<feature type="transmembrane region" description="Helical" evidence="1">
    <location>
        <begin position="157"/>
        <end position="180"/>
    </location>
</feature>
<dbReference type="EMBL" id="JADBEB010000001">
    <property type="protein sequence ID" value="MBE1489124.1"/>
    <property type="molecule type" value="Genomic_DNA"/>
</dbReference>
<feature type="transmembrane region" description="Helical" evidence="1">
    <location>
        <begin position="44"/>
        <end position="63"/>
    </location>
</feature>
<keyword evidence="1" id="KW-0812">Transmembrane</keyword>